<feature type="domain" description="Ketoreductase" evidence="3">
    <location>
        <begin position="12"/>
        <end position="181"/>
    </location>
</feature>
<dbReference type="SMART" id="SM00822">
    <property type="entry name" value="PKS_KR"/>
    <property type="match status" value="1"/>
</dbReference>
<keyword evidence="2" id="KW-0560">Oxidoreductase</keyword>
<evidence type="ECO:0000256" key="1">
    <source>
        <dbReference type="ARBA" id="ARBA00006484"/>
    </source>
</evidence>
<evidence type="ECO:0000313" key="4">
    <source>
        <dbReference type="EMBL" id="NJC26127.1"/>
    </source>
</evidence>
<protein>
    <submittedName>
        <fullName evidence="4">NAD(P)-dependent dehydrogenase (Short-subunit alcohol dehydrogenase family)</fullName>
    </submittedName>
</protein>
<dbReference type="InterPro" id="IPR036291">
    <property type="entry name" value="NAD(P)-bd_dom_sf"/>
</dbReference>
<dbReference type="InterPro" id="IPR057326">
    <property type="entry name" value="KR_dom"/>
</dbReference>
<dbReference type="Gene3D" id="3.40.50.720">
    <property type="entry name" value="NAD(P)-binding Rossmann-like Domain"/>
    <property type="match status" value="1"/>
</dbReference>
<evidence type="ECO:0000313" key="5">
    <source>
        <dbReference type="Proteomes" id="UP000770785"/>
    </source>
</evidence>
<sequence length="252" mass="26924">MSGSNPFSLLGRVTLVTGASSGIGRAIAVAVSKAGGHLIITGRSNERLRGTKDLLEPSTNCTILAGDLSDGEFLRELSKSVVKLDGVVLNAGTVAAQPLKFMRDEVIDEVMEVNLLAQMRLCRELYKAKKIKRGASLVMMSSISAAVGAPAHGLYAATKAGLTGFMRVLAVELGNFNIRVNCVAPAMIETEGIEKIYDMMGEEGLRADYLRYPLRRYGQPEEVAHPVVFLLSPAASYITGTTLTIDGGFTSR</sequence>
<dbReference type="CDD" id="cd05233">
    <property type="entry name" value="SDR_c"/>
    <property type="match status" value="1"/>
</dbReference>
<evidence type="ECO:0000259" key="3">
    <source>
        <dbReference type="SMART" id="SM00822"/>
    </source>
</evidence>
<name>A0ABX0XA75_9BACT</name>
<proteinExistence type="inferred from homology"/>
<dbReference type="SUPFAM" id="SSF51735">
    <property type="entry name" value="NAD(P)-binding Rossmann-fold domains"/>
    <property type="match status" value="1"/>
</dbReference>
<dbReference type="PANTHER" id="PTHR42760:SF133">
    <property type="entry name" value="3-OXOACYL-[ACYL-CARRIER-PROTEIN] REDUCTASE"/>
    <property type="match status" value="1"/>
</dbReference>
<dbReference type="RefSeq" id="WP_168036884.1">
    <property type="nucleotide sequence ID" value="NZ_JAATJH010000002.1"/>
</dbReference>
<dbReference type="PANTHER" id="PTHR42760">
    <property type="entry name" value="SHORT-CHAIN DEHYDROGENASES/REDUCTASES FAMILY MEMBER"/>
    <property type="match status" value="1"/>
</dbReference>
<accession>A0ABX0XA75</accession>
<dbReference type="InterPro" id="IPR020904">
    <property type="entry name" value="Sc_DH/Rdtase_CS"/>
</dbReference>
<evidence type="ECO:0000256" key="2">
    <source>
        <dbReference type="ARBA" id="ARBA00023002"/>
    </source>
</evidence>
<gene>
    <name evidence="4" type="ORF">GGR27_001626</name>
</gene>
<keyword evidence="5" id="KW-1185">Reference proteome</keyword>
<comment type="caution">
    <text evidence="4">The sequence shown here is derived from an EMBL/GenBank/DDBJ whole genome shotgun (WGS) entry which is preliminary data.</text>
</comment>
<dbReference type="Proteomes" id="UP000770785">
    <property type="component" value="Unassembled WGS sequence"/>
</dbReference>
<dbReference type="EMBL" id="JAATJH010000002">
    <property type="protein sequence ID" value="NJC26127.1"/>
    <property type="molecule type" value="Genomic_DNA"/>
</dbReference>
<organism evidence="4 5">
    <name type="scientific">Neolewinella antarctica</name>
    <dbReference type="NCBI Taxonomy" id="442734"/>
    <lineage>
        <taxon>Bacteria</taxon>
        <taxon>Pseudomonadati</taxon>
        <taxon>Bacteroidota</taxon>
        <taxon>Saprospiria</taxon>
        <taxon>Saprospirales</taxon>
        <taxon>Lewinellaceae</taxon>
        <taxon>Neolewinella</taxon>
    </lineage>
</organism>
<dbReference type="PRINTS" id="PR00081">
    <property type="entry name" value="GDHRDH"/>
</dbReference>
<dbReference type="InterPro" id="IPR002347">
    <property type="entry name" value="SDR_fam"/>
</dbReference>
<dbReference type="Pfam" id="PF13561">
    <property type="entry name" value="adh_short_C2"/>
    <property type="match status" value="1"/>
</dbReference>
<comment type="similarity">
    <text evidence="1">Belongs to the short-chain dehydrogenases/reductases (SDR) family.</text>
</comment>
<reference evidence="4 5" key="1">
    <citation type="submission" date="2020-03" db="EMBL/GenBank/DDBJ databases">
        <title>Genomic Encyclopedia of Type Strains, Phase IV (KMG-IV): sequencing the most valuable type-strain genomes for metagenomic binning, comparative biology and taxonomic classification.</title>
        <authorList>
            <person name="Goeker M."/>
        </authorList>
    </citation>
    <scope>NUCLEOTIDE SEQUENCE [LARGE SCALE GENOMIC DNA]</scope>
    <source>
        <strain evidence="4 5">DSM 105096</strain>
    </source>
</reference>
<dbReference type="PROSITE" id="PS00061">
    <property type="entry name" value="ADH_SHORT"/>
    <property type="match status" value="1"/>
</dbReference>